<proteinExistence type="inferred from homology"/>
<feature type="compositionally biased region" description="Acidic residues" evidence="6">
    <location>
        <begin position="139"/>
        <end position="156"/>
    </location>
</feature>
<dbReference type="GO" id="GO:0000727">
    <property type="term" value="P:double-strand break repair via break-induced replication"/>
    <property type="evidence" value="ECO:0007669"/>
    <property type="project" value="TreeGrafter"/>
</dbReference>
<keyword evidence="4" id="KW-0539">Nucleus</keyword>
<protein>
    <recommendedName>
        <fullName evidence="9">Cell division control protein 45</fullName>
    </recommendedName>
</protein>
<dbReference type="GO" id="GO:0003682">
    <property type="term" value="F:chromatin binding"/>
    <property type="evidence" value="ECO:0007669"/>
    <property type="project" value="TreeGrafter"/>
</dbReference>
<comment type="subcellular location">
    <subcellularLocation>
        <location evidence="1">Nucleus</location>
    </subcellularLocation>
</comment>
<evidence type="ECO:0000313" key="8">
    <source>
        <dbReference type="Proteomes" id="UP000801492"/>
    </source>
</evidence>
<dbReference type="EMBL" id="VTPC01091248">
    <property type="protein sequence ID" value="KAF2878991.1"/>
    <property type="molecule type" value="Genomic_DNA"/>
</dbReference>
<evidence type="ECO:0000256" key="4">
    <source>
        <dbReference type="ARBA" id="ARBA00023242"/>
    </source>
</evidence>
<evidence type="ECO:0000256" key="3">
    <source>
        <dbReference type="ARBA" id="ARBA00022705"/>
    </source>
</evidence>
<keyword evidence="8" id="KW-1185">Reference proteome</keyword>
<dbReference type="PANTHER" id="PTHR10507">
    <property type="entry name" value="CDC45-RELATED PROTEIN"/>
    <property type="match status" value="1"/>
</dbReference>
<evidence type="ECO:0000256" key="1">
    <source>
        <dbReference type="ARBA" id="ARBA00004123"/>
    </source>
</evidence>
<evidence type="ECO:0000256" key="2">
    <source>
        <dbReference type="ARBA" id="ARBA00010727"/>
    </source>
</evidence>
<dbReference type="Proteomes" id="UP000801492">
    <property type="component" value="Unassembled WGS sequence"/>
</dbReference>
<comment type="caution">
    <text evidence="7">The sequence shown here is derived from an EMBL/GenBank/DDBJ whole genome shotgun (WGS) entry which is preliminary data.</text>
</comment>
<feature type="region of interest" description="Disordered" evidence="6">
    <location>
        <begin position="138"/>
        <end position="162"/>
    </location>
</feature>
<keyword evidence="3" id="KW-0235">DNA replication</keyword>
<organism evidence="7 8">
    <name type="scientific">Ignelater luminosus</name>
    <name type="common">Cucubano</name>
    <name type="synonym">Pyrophorus luminosus</name>
    <dbReference type="NCBI Taxonomy" id="2038154"/>
    <lineage>
        <taxon>Eukaryota</taxon>
        <taxon>Metazoa</taxon>
        <taxon>Ecdysozoa</taxon>
        <taxon>Arthropoda</taxon>
        <taxon>Hexapoda</taxon>
        <taxon>Insecta</taxon>
        <taxon>Pterygota</taxon>
        <taxon>Neoptera</taxon>
        <taxon>Endopterygota</taxon>
        <taxon>Coleoptera</taxon>
        <taxon>Polyphaga</taxon>
        <taxon>Elateriformia</taxon>
        <taxon>Elateroidea</taxon>
        <taxon>Elateridae</taxon>
        <taxon>Agrypninae</taxon>
        <taxon>Pyrophorini</taxon>
        <taxon>Ignelater</taxon>
    </lineage>
</organism>
<dbReference type="GO" id="GO:0003688">
    <property type="term" value="F:DNA replication origin binding"/>
    <property type="evidence" value="ECO:0007669"/>
    <property type="project" value="TreeGrafter"/>
</dbReference>
<evidence type="ECO:0000313" key="7">
    <source>
        <dbReference type="EMBL" id="KAF2878991.1"/>
    </source>
</evidence>
<dbReference type="InterPro" id="IPR003874">
    <property type="entry name" value="CDC45"/>
</dbReference>
<dbReference type="OrthoDB" id="10258882at2759"/>
<evidence type="ECO:0008006" key="9">
    <source>
        <dbReference type="Google" id="ProtNLM"/>
    </source>
</evidence>
<gene>
    <name evidence="7" type="ORF">ILUMI_27173</name>
</gene>
<evidence type="ECO:0000256" key="5">
    <source>
        <dbReference type="ARBA" id="ARBA00023306"/>
    </source>
</evidence>
<sequence length="564" mass="65391">MYLENIKTDFYEFITGKRICLITHYDIDSICTCKILQSLLKHNQTLYTLDIVRGVSDLRKIFSENCNDVKYFVLINCGGTVDIVELLDPDDDIIFFILDSHRPTDLCNIYSNGQIRLMWNMEEDVQIPDFHDIFREQTSDADESENSQNESEDESEERAAKRRRLGEEEILKRRERRLWEANRAKLIFDYTQFTYYSKASALVMFDLAWKLNRDDKDLLWYAIVALTEQLIFGKIENTQYVLETGNLQAHTTRLQNRSSDTDDATSLKISFERDLKLVLYRHWSVEASLKYSMFTACKLKLWSLKGDKRLHELLADMGLPLAQSRQNFLSMDLQLRQEFSGSIERLSEKYGLTDIIYATFVMTYGYRNKYCACDVVYGMLTILESSPRSKRPEESFQLALDCLSRSHRIILNNAIDKGKGITKTLFKTVQSALEMKQIISAGPFIYYIVQEGCVDWFMFSHQHILALLAQFIIRAYVAMSRNRKASSLPLIVSANKDMESGMCIIMGIPPLCENSPKNFFGKAFDQAAEQINYNTTCDYFDTAYFDIPIKDRTRFLDALTALLS</sequence>
<evidence type="ECO:0000256" key="6">
    <source>
        <dbReference type="SAM" id="MobiDB-lite"/>
    </source>
</evidence>
<dbReference type="Pfam" id="PF02724">
    <property type="entry name" value="CDC45"/>
    <property type="match status" value="1"/>
</dbReference>
<comment type="similarity">
    <text evidence="2">Belongs to the CDC45 family.</text>
</comment>
<reference evidence="7" key="1">
    <citation type="submission" date="2019-08" db="EMBL/GenBank/DDBJ databases">
        <title>The genome of the North American firefly Photinus pyralis.</title>
        <authorList>
            <consortium name="Photinus pyralis genome working group"/>
            <person name="Fallon T.R."/>
            <person name="Sander Lower S.E."/>
            <person name="Weng J.-K."/>
        </authorList>
    </citation>
    <scope>NUCLEOTIDE SEQUENCE</scope>
    <source>
        <strain evidence="7">TRF0915ILg1</strain>
        <tissue evidence="7">Whole body</tissue>
    </source>
</reference>
<accession>A0A8K0C5L3</accession>
<keyword evidence="5" id="KW-0131">Cell cycle</keyword>
<dbReference type="GO" id="GO:1902977">
    <property type="term" value="P:mitotic DNA replication preinitiation complex assembly"/>
    <property type="evidence" value="ECO:0007669"/>
    <property type="project" value="TreeGrafter"/>
</dbReference>
<dbReference type="GO" id="GO:0003697">
    <property type="term" value="F:single-stranded DNA binding"/>
    <property type="evidence" value="ECO:0007669"/>
    <property type="project" value="TreeGrafter"/>
</dbReference>
<dbReference type="AlphaFoldDB" id="A0A8K0C5L3"/>
<dbReference type="PANTHER" id="PTHR10507:SF0">
    <property type="entry name" value="CELL DIVISION CONTROL PROTEIN 45 HOMOLOG"/>
    <property type="match status" value="1"/>
</dbReference>
<dbReference type="GO" id="GO:0031261">
    <property type="term" value="C:DNA replication preinitiation complex"/>
    <property type="evidence" value="ECO:0007669"/>
    <property type="project" value="TreeGrafter"/>
</dbReference>
<name>A0A8K0C5L3_IGNLU</name>
<dbReference type="GO" id="GO:0006270">
    <property type="term" value="P:DNA replication initiation"/>
    <property type="evidence" value="ECO:0007669"/>
    <property type="project" value="InterPro"/>
</dbReference>